<dbReference type="Proteomes" id="UP000634136">
    <property type="component" value="Unassembled WGS sequence"/>
</dbReference>
<feature type="region of interest" description="Disordered" evidence="1">
    <location>
        <begin position="98"/>
        <end position="122"/>
    </location>
</feature>
<feature type="region of interest" description="Disordered" evidence="1">
    <location>
        <begin position="134"/>
        <end position="199"/>
    </location>
</feature>
<dbReference type="EMBL" id="JAAIUW010000007">
    <property type="protein sequence ID" value="KAF7824161.1"/>
    <property type="molecule type" value="Genomic_DNA"/>
</dbReference>
<dbReference type="OrthoDB" id="1740642at2759"/>
<proteinExistence type="predicted"/>
<accession>A0A834TNF9</accession>
<evidence type="ECO:0000313" key="3">
    <source>
        <dbReference type="Proteomes" id="UP000634136"/>
    </source>
</evidence>
<name>A0A834TNF9_9FABA</name>
<comment type="caution">
    <text evidence="2">The sequence shown here is derived from an EMBL/GenBank/DDBJ whole genome shotgun (WGS) entry which is preliminary data.</text>
</comment>
<sequence>MSSSSAASESSVVSSVKSSSLFNAPSQANTTKLDRSNYMVWEAVILPLIIGNRLRSHIDSKSTPPPTHLVVGFLNRRVPSSSNDCILPFMPHVAGPRNTSVSVSRAPLNNSTTTLSQTSAARATTVRCNIDEVNSNFSSRDGDSDSRATTNVGSPDVGRSTGSEQPVNDELSDGPSSNTCGESESSSGQPHMTQHAMVTRSRAEFTRRLNSAFALEDLGSLYYFLGIEVRRDQTGRKFVANDGEKMANPSLYGRAIGSLQYLTTTQPDIAFSVIKYVLALE</sequence>
<feature type="compositionally biased region" description="Low complexity" evidence="1">
    <location>
        <begin position="111"/>
        <end position="122"/>
    </location>
</feature>
<organism evidence="2 3">
    <name type="scientific">Senna tora</name>
    <dbReference type="NCBI Taxonomy" id="362788"/>
    <lineage>
        <taxon>Eukaryota</taxon>
        <taxon>Viridiplantae</taxon>
        <taxon>Streptophyta</taxon>
        <taxon>Embryophyta</taxon>
        <taxon>Tracheophyta</taxon>
        <taxon>Spermatophyta</taxon>
        <taxon>Magnoliopsida</taxon>
        <taxon>eudicotyledons</taxon>
        <taxon>Gunneridae</taxon>
        <taxon>Pentapetalae</taxon>
        <taxon>rosids</taxon>
        <taxon>fabids</taxon>
        <taxon>Fabales</taxon>
        <taxon>Fabaceae</taxon>
        <taxon>Caesalpinioideae</taxon>
        <taxon>Cassia clade</taxon>
        <taxon>Senna</taxon>
    </lineage>
</organism>
<keyword evidence="3" id="KW-1185">Reference proteome</keyword>
<feature type="compositionally biased region" description="Polar residues" evidence="1">
    <location>
        <begin position="98"/>
        <end position="110"/>
    </location>
</feature>
<dbReference type="AlphaFoldDB" id="A0A834TNF9"/>
<reference evidence="2" key="1">
    <citation type="submission" date="2020-09" db="EMBL/GenBank/DDBJ databases">
        <title>Genome-Enabled Discovery of Anthraquinone Biosynthesis in Senna tora.</title>
        <authorList>
            <person name="Kang S.-H."/>
            <person name="Pandey R.P."/>
            <person name="Lee C.-M."/>
            <person name="Sim J.-S."/>
            <person name="Jeong J.-T."/>
            <person name="Choi B.-S."/>
            <person name="Jung M."/>
            <person name="Ginzburg D."/>
            <person name="Zhao K."/>
            <person name="Won S.Y."/>
            <person name="Oh T.-J."/>
            <person name="Yu Y."/>
            <person name="Kim N.-H."/>
            <person name="Lee O.R."/>
            <person name="Lee T.-H."/>
            <person name="Bashyal P."/>
            <person name="Kim T.-S."/>
            <person name="Lee W.-H."/>
            <person name="Kawkins C."/>
            <person name="Kim C.-K."/>
            <person name="Kim J.S."/>
            <person name="Ahn B.O."/>
            <person name="Rhee S.Y."/>
            <person name="Sohng J.K."/>
        </authorList>
    </citation>
    <scope>NUCLEOTIDE SEQUENCE</scope>
    <source>
        <tissue evidence="2">Leaf</tissue>
    </source>
</reference>
<evidence type="ECO:0000313" key="2">
    <source>
        <dbReference type="EMBL" id="KAF7824161.1"/>
    </source>
</evidence>
<gene>
    <name evidence="2" type="ORF">G2W53_022305</name>
</gene>
<evidence type="ECO:0000256" key="1">
    <source>
        <dbReference type="SAM" id="MobiDB-lite"/>
    </source>
</evidence>
<protein>
    <submittedName>
        <fullName evidence="2">Copia protein</fullName>
    </submittedName>
</protein>